<dbReference type="GO" id="GO:0006520">
    <property type="term" value="P:amino acid metabolic process"/>
    <property type="evidence" value="ECO:0007669"/>
    <property type="project" value="TreeGrafter"/>
</dbReference>
<dbReference type="AlphaFoldDB" id="A0AAV9UED3"/>
<gene>
    <name evidence="3" type="ORF">TWF696_008917</name>
</gene>
<keyword evidence="1" id="KW-0663">Pyridoxal phosphate</keyword>
<dbReference type="InterPro" id="IPR015422">
    <property type="entry name" value="PyrdxlP-dep_Trfase_small"/>
</dbReference>
<dbReference type="InterPro" id="IPR015424">
    <property type="entry name" value="PyrdxlP-dep_Trfase"/>
</dbReference>
<dbReference type="PRINTS" id="PR00753">
    <property type="entry name" value="ACCSYNTHASE"/>
</dbReference>
<sequence>MESIAENSFMQKVVYDYLNKNLRLEAKQLGYGDGPNGSARLRKNLANFVNTYFHPVEDVRPEQIVASSGVSGIMDQLVWILCDEGDGILVGKPMYSGFAKDFEARSRVVPVPVSFGDIDPFSAQALACYEQELMNFNKERPGRRIRAVLLASPHNPFGKCYARQTLLAYMRFCEAHDLHLIVDEIYAMSIFKTMFNEGATEFHSVLSIPNSGIIDPKRIHVLYGMSKDFSSNGFRIGVVISHDKRVIEAMGGLTPFSWPSSPADLAWCIMLEDTAFLEYYLKEHQRRLGEGYEFLAGILDSLGIDYVRGGNAGFFLWIDLSFALERPVHGGEPGIDEDMELDQKLIRGGVHLAAGIGYEAEKVGWYRITFTQPRKLLLMGLEKLIRIVKQTDIKLSAEIPAECQDSLWGVEERPSL</sequence>
<accession>A0AAV9UED3</accession>
<feature type="domain" description="Aminotransferase class I/classII large" evidence="2">
    <location>
        <begin position="34"/>
        <end position="374"/>
    </location>
</feature>
<dbReference type="InterPro" id="IPR004839">
    <property type="entry name" value="Aminotransferase_I/II_large"/>
</dbReference>
<evidence type="ECO:0000313" key="4">
    <source>
        <dbReference type="Proteomes" id="UP001375240"/>
    </source>
</evidence>
<dbReference type="EMBL" id="JAVHNQ010000008">
    <property type="protein sequence ID" value="KAK6340591.1"/>
    <property type="molecule type" value="Genomic_DNA"/>
</dbReference>
<dbReference type="PANTHER" id="PTHR43795">
    <property type="entry name" value="BIFUNCTIONAL ASPARTATE AMINOTRANSFERASE AND GLUTAMATE/ASPARTATE-PREPHENATE AMINOTRANSFERASE-RELATED"/>
    <property type="match status" value="1"/>
</dbReference>
<keyword evidence="4" id="KW-1185">Reference proteome</keyword>
<evidence type="ECO:0000256" key="1">
    <source>
        <dbReference type="ARBA" id="ARBA00022898"/>
    </source>
</evidence>
<dbReference type="Gene3D" id="3.90.1150.10">
    <property type="entry name" value="Aspartate Aminotransferase, domain 1"/>
    <property type="match status" value="1"/>
</dbReference>
<protein>
    <recommendedName>
        <fullName evidence="2">Aminotransferase class I/classII large domain-containing protein</fullName>
    </recommendedName>
</protein>
<reference evidence="3 4" key="1">
    <citation type="submission" date="2019-10" db="EMBL/GenBank/DDBJ databases">
        <authorList>
            <person name="Palmer J.M."/>
        </authorList>
    </citation>
    <scope>NUCLEOTIDE SEQUENCE [LARGE SCALE GENOMIC DNA]</scope>
    <source>
        <strain evidence="3 4">TWF696</strain>
    </source>
</reference>
<name>A0AAV9UED3_9PEZI</name>
<comment type="caution">
    <text evidence="3">The sequence shown here is derived from an EMBL/GenBank/DDBJ whole genome shotgun (WGS) entry which is preliminary data.</text>
</comment>
<evidence type="ECO:0000313" key="3">
    <source>
        <dbReference type="EMBL" id="KAK6340591.1"/>
    </source>
</evidence>
<dbReference type="InterPro" id="IPR015421">
    <property type="entry name" value="PyrdxlP-dep_Trfase_major"/>
</dbReference>
<dbReference type="SUPFAM" id="SSF53383">
    <property type="entry name" value="PLP-dependent transferases"/>
    <property type="match status" value="1"/>
</dbReference>
<dbReference type="GO" id="GO:0030170">
    <property type="term" value="F:pyridoxal phosphate binding"/>
    <property type="evidence" value="ECO:0007669"/>
    <property type="project" value="InterPro"/>
</dbReference>
<dbReference type="Pfam" id="PF00155">
    <property type="entry name" value="Aminotran_1_2"/>
    <property type="match status" value="1"/>
</dbReference>
<dbReference type="CDD" id="cd00609">
    <property type="entry name" value="AAT_like"/>
    <property type="match status" value="1"/>
</dbReference>
<dbReference type="PANTHER" id="PTHR43795:SF39">
    <property type="entry name" value="AMINOTRANSFERASE CLASS I_CLASSII DOMAIN-CONTAINING PROTEIN"/>
    <property type="match status" value="1"/>
</dbReference>
<dbReference type="InterPro" id="IPR050478">
    <property type="entry name" value="Ethylene_sulfur-biosynth"/>
</dbReference>
<organism evidence="3 4">
    <name type="scientific">Orbilia brochopaga</name>
    <dbReference type="NCBI Taxonomy" id="3140254"/>
    <lineage>
        <taxon>Eukaryota</taxon>
        <taxon>Fungi</taxon>
        <taxon>Dikarya</taxon>
        <taxon>Ascomycota</taxon>
        <taxon>Pezizomycotina</taxon>
        <taxon>Orbiliomycetes</taxon>
        <taxon>Orbiliales</taxon>
        <taxon>Orbiliaceae</taxon>
        <taxon>Orbilia</taxon>
    </lineage>
</organism>
<dbReference type="Proteomes" id="UP001375240">
    <property type="component" value="Unassembled WGS sequence"/>
</dbReference>
<dbReference type="Gene3D" id="3.40.640.10">
    <property type="entry name" value="Type I PLP-dependent aspartate aminotransferase-like (Major domain)"/>
    <property type="match status" value="1"/>
</dbReference>
<dbReference type="GO" id="GO:0008483">
    <property type="term" value="F:transaminase activity"/>
    <property type="evidence" value="ECO:0007669"/>
    <property type="project" value="TreeGrafter"/>
</dbReference>
<proteinExistence type="predicted"/>
<evidence type="ECO:0000259" key="2">
    <source>
        <dbReference type="Pfam" id="PF00155"/>
    </source>
</evidence>